<dbReference type="Proteomes" id="UP000188268">
    <property type="component" value="Unassembled WGS sequence"/>
</dbReference>
<feature type="region of interest" description="Disordered" evidence="1">
    <location>
        <begin position="1"/>
        <end position="33"/>
    </location>
</feature>
<sequence>MDAPQAGSDRDKPNPSSSPVPVVSNFWKDRIWQ</sequence>
<feature type="compositionally biased region" description="Low complexity" evidence="1">
    <location>
        <begin position="14"/>
        <end position="25"/>
    </location>
</feature>
<comment type="caution">
    <text evidence="2">The sequence shown here is derived from an EMBL/GenBank/DDBJ whole genome shotgun (WGS) entry which is preliminary data.</text>
</comment>
<proteinExistence type="predicted"/>
<organism evidence="2 3">
    <name type="scientific">Corchorus capsularis</name>
    <name type="common">Jute</name>
    <dbReference type="NCBI Taxonomy" id="210143"/>
    <lineage>
        <taxon>Eukaryota</taxon>
        <taxon>Viridiplantae</taxon>
        <taxon>Streptophyta</taxon>
        <taxon>Embryophyta</taxon>
        <taxon>Tracheophyta</taxon>
        <taxon>Spermatophyta</taxon>
        <taxon>Magnoliopsida</taxon>
        <taxon>eudicotyledons</taxon>
        <taxon>Gunneridae</taxon>
        <taxon>Pentapetalae</taxon>
        <taxon>rosids</taxon>
        <taxon>malvids</taxon>
        <taxon>Malvales</taxon>
        <taxon>Malvaceae</taxon>
        <taxon>Grewioideae</taxon>
        <taxon>Apeibeae</taxon>
        <taxon>Corchorus</taxon>
    </lineage>
</organism>
<dbReference type="EMBL" id="AWWV01000055">
    <property type="protein sequence ID" value="OMP12376.1"/>
    <property type="molecule type" value="Genomic_DNA"/>
</dbReference>
<evidence type="ECO:0000256" key="1">
    <source>
        <dbReference type="SAM" id="MobiDB-lite"/>
    </source>
</evidence>
<protein>
    <submittedName>
        <fullName evidence="2">Uncharacterized protein</fullName>
    </submittedName>
</protein>
<reference evidence="2 3" key="1">
    <citation type="submission" date="2013-09" db="EMBL/GenBank/DDBJ databases">
        <title>Corchorus capsularis genome sequencing.</title>
        <authorList>
            <person name="Alam M."/>
            <person name="Haque M.S."/>
            <person name="Islam M.S."/>
            <person name="Emdad E.M."/>
            <person name="Islam M.M."/>
            <person name="Ahmed B."/>
            <person name="Halim A."/>
            <person name="Hossen Q.M.M."/>
            <person name="Hossain M.Z."/>
            <person name="Ahmed R."/>
            <person name="Khan M.M."/>
            <person name="Islam R."/>
            <person name="Rashid M.M."/>
            <person name="Khan S.A."/>
            <person name="Rahman M.S."/>
            <person name="Alam M."/>
        </authorList>
    </citation>
    <scope>NUCLEOTIDE SEQUENCE [LARGE SCALE GENOMIC DNA]</scope>
    <source>
        <strain evidence="3">cv. CVL-1</strain>
        <tissue evidence="2">Whole seedling</tissue>
    </source>
</reference>
<dbReference type="AlphaFoldDB" id="A0A1R3KZ46"/>
<name>A0A1R3KZ46_COCAP</name>
<evidence type="ECO:0000313" key="2">
    <source>
        <dbReference type="EMBL" id="OMP12376.1"/>
    </source>
</evidence>
<accession>A0A1R3KZ46</accession>
<dbReference type="Gramene" id="OMP12376">
    <property type="protein sequence ID" value="OMP12376"/>
    <property type="gene ID" value="CCACVL1_00017"/>
</dbReference>
<evidence type="ECO:0000313" key="3">
    <source>
        <dbReference type="Proteomes" id="UP000188268"/>
    </source>
</evidence>
<gene>
    <name evidence="2" type="ORF">CCACVL1_00017</name>
</gene>
<keyword evidence="3" id="KW-1185">Reference proteome</keyword>